<feature type="site" description="Important for catalytic activity" evidence="2">
    <location>
        <position position="141"/>
    </location>
</feature>
<dbReference type="InterPro" id="IPR036291">
    <property type="entry name" value="NAD(P)-bd_dom_sf"/>
</dbReference>
<dbReference type="KEGG" id="pfer:IRI77_16140"/>
<dbReference type="Pfam" id="PF02737">
    <property type="entry name" value="3HCDH_N"/>
    <property type="match status" value="1"/>
</dbReference>
<dbReference type="GO" id="GO:0006635">
    <property type="term" value="P:fatty acid beta-oxidation"/>
    <property type="evidence" value="ECO:0007669"/>
    <property type="project" value="TreeGrafter"/>
</dbReference>
<dbReference type="Proteomes" id="UP000593892">
    <property type="component" value="Chromosome"/>
</dbReference>
<dbReference type="PANTHER" id="PTHR48075:SF5">
    <property type="entry name" value="3-HYDROXYBUTYRYL-COA DEHYDROGENASE"/>
    <property type="match status" value="1"/>
</dbReference>
<sequence>MKIEKAVVIGTGMMGPGIAATLALGGVSSTIASRTEAGAQKGLEQAWRQLSLLAEHQLIHATDVTRARLLLQATSSLETAVAEADLVIESAPENMEFKQELFAKLDKLTRPDAILASNTSGLSITAIASRCQHPERVVTTHFWNPPHLMPLVEVVRGEKSSDEVVETVRALLAHCGKVPVVVKKDRPGQLGNRMQMALVREAVNIVQEGIADARDVDVAAKLGFGLRLPVYGVLEHQDLVGLELGRQICGYVAADLNNDPKAPALFDRKIAAGETGATAGRGFHEWPAGTATEVKARRDRFLIDCLRRGVVASASPARAKEEHKEAVPLW</sequence>
<dbReference type="SUPFAM" id="SSF51735">
    <property type="entry name" value="NAD(P)-binding Rossmann-fold domains"/>
    <property type="match status" value="1"/>
</dbReference>
<name>A0A7S7SML4_PALFE</name>
<evidence type="ECO:0000259" key="4">
    <source>
        <dbReference type="Pfam" id="PF02737"/>
    </source>
</evidence>
<dbReference type="AlphaFoldDB" id="A0A7S7SML4"/>
<dbReference type="Pfam" id="PF00725">
    <property type="entry name" value="3HCDH"/>
    <property type="match status" value="1"/>
</dbReference>
<evidence type="ECO:0000313" key="5">
    <source>
        <dbReference type="EMBL" id="QOY91417.1"/>
    </source>
</evidence>
<dbReference type="Gene3D" id="1.10.1040.10">
    <property type="entry name" value="N-(1-d-carboxylethyl)-l-norvaline Dehydrogenase, domain 2"/>
    <property type="match status" value="1"/>
</dbReference>
<evidence type="ECO:0000259" key="3">
    <source>
        <dbReference type="Pfam" id="PF00725"/>
    </source>
</evidence>
<dbReference type="GO" id="GO:0070403">
    <property type="term" value="F:NAD+ binding"/>
    <property type="evidence" value="ECO:0007669"/>
    <property type="project" value="InterPro"/>
</dbReference>
<keyword evidence="6" id="KW-1185">Reference proteome</keyword>
<dbReference type="Gene3D" id="3.40.50.720">
    <property type="entry name" value="NAD(P)-binding Rossmann-like Domain"/>
    <property type="match status" value="1"/>
</dbReference>
<evidence type="ECO:0000256" key="1">
    <source>
        <dbReference type="ARBA" id="ARBA00023002"/>
    </source>
</evidence>
<dbReference type="InterPro" id="IPR013328">
    <property type="entry name" value="6PGD_dom2"/>
</dbReference>
<dbReference type="FunFam" id="3.40.50.720:FF:000009">
    <property type="entry name" value="Fatty oxidation complex, alpha subunit"/>
    <property type="match status" value="1"/>
</dbReference>
<feature type="domain" description="3-hydroxyacyl-CoA dehydrogenase NAD binding" evidence="4">
    <location>
        <begin position="6"/>
        <end position="184"/>
    </location>
</feature>
<dbReference type="InterPro" id="IPR006176">
    <property type="entry name" value="3-OHacyl-CoA_DH_NAD-bd"/>
</dbReference>
<organism evidence="5 6">
    <name type="scientific">Paludibaculum fermentans</name>
    <dbReference type="NCBI Taxonomy" id="1473598"/>
    <lineage>
        <taxon>Bacteria</taxon>
        <taxon>Pseudomonadati</taxon>
        <taxon>Acidobacteriota</taxon>
        <taxon>Terriglobia</taxon>
        <taxon>Bryobacterales</taxon>
        <taxon>Bryobacteraceae</taxon>
        <taxon>Paludibaculum</taxon>
    </lineage>
</organism>
<dbReference type="InterPro" id="IPR008927">
    <property type="entry name" value="6-PGluconate_DH-like_C_sf"/>
</dbReference>
<reference evidence="5 6" key="1">
    <citation type="submission" date="2020-10" db="EMBL/GenBank/DDBJ databases">
        <title>Complete genome sequence of Paludibaculum fermentans P105T, a facultatively anaerobic acidobacterium capable of dissimilatory Fe(III) reduction.</title>
        <authorList>
            <person name="Dedysh S.N."/>
            <person name="Beletsky A.V."/>
            <person name="Kulichevskaya I.S."/>
            <person name="Mardanov A.V."/>
            <person name="Ravin N.V."/>
        </authorList>
    </citation>
    <scope>NUCLEOTIDE SEQUENCE [LARGE SCALE GENOMIC DNA]</scope>
    <source>
        <strain evidence="5 6">P105</strain>
    </source>
</reference>
<dbReference type="InterPro" id="IPR006108">
    <property type="entry name" value="3HC_DH_C"/>
</dbReference>
<dbReference type="GO" id="GO:0008691">
    <property type="term" value="F:3-hydroxybutyryl-CoA dehydrogenase activity"/>
    <property type="evidence" value="ECO:0007669"/>
    <property type="project" value="TreeGrafter"/>
</dbReference>
<accession>A0A7S7SML4</accession>
<dbReference type="PANTHER" id="PTHR48075">
    <property type="entry name" value="3-HYDROXYACYL-COA DEHYDROGENASE FAMILY PROTEIN"/>
    <property type="match status" value="1"/>
</dbReference>
<proteinExistence type="predicted"/>
<dbReference type="SUPFAM" id="SSF48179">
    <property type="entry name" value="6-phosphogluconate dehydrogenase C-terminal domain-like"/>
    <property type="match status" value="1"/>
</dbReference>
<dbReference type="InterPro" id="IPR022694">
    <property type="entry name" value="3-OHacyl-CoA_DH"/>
</dbReference>
<dbReference type="RefSeq" id="WP_194453071.1">
    <property type="nucleotide sequence ID" value="NZ_CP063849.1"/>
</dbReference>
<feature type="domain" description="3-hydroxyacyl-CoA dehydrogenase C-terminal" evidence="3">
    <location>
        <begin position="190"/>
        <end position="286"/>
    </location>
</feature>
<evidence type="ECO:0000313" key="6">
    <source>
        <dbReference type="Proteomes" id="UP000593892"/>
    </source>
</evidence>
<gene>
    <name evidence="5" type="ORF">IRI77_16140</name>
</gene>
<dbReference type="EMBL" id="CP063849">
    <property type="protein sequence ID" value="QOY91417.1"/>
    <property type="molecule type" value="Genomic_DNA"/>
</dbReference>
<protein>
    <submittedName>
        <fullName evidence="5">3-hydroxyacyl-CoA dehydrogenase family protein</fullName>
    </submittedName>
</protein>
<dbReference type="PIRSF" id="PIRSF000105">
    <property type="entry name" value="HCDH"/>
    <property type="match status" value="1"/>
</dbReference>
<evidence type="ECO:0000256" key="2">
    <source>
        <dbReference type="PIRSR" id="PIRSR000105-1"/>
    </source>
</evidence>
<keyword evidence="1" id="KW-0560">Oxidoreductase</keyword>